<dbReference type="GO" id="GO:0003755">
    <property type="term" value="F:peptidyl-prolyl cis-trans isomerase activity"/>
    <property type="evidence" value="ECO:0007669"/>
    <property type="project" value="UniProtKB-UniRule"/>
</dbReference>
<comment type="function">
    <text evidence="1 4">PPIases accelerate the folding of proteins. It catalyzes the cis-trans isomerization of proline imidic peptide bonds in oligopeptides.</text>
</comment>
<organism evidence="6 7">
    <name type="scientific">Merdimmobilis hominis</name>
    <dbReference type="NCBI Taxonomy" id="2897707"/>
    <lineage>
        <taxon>Bacteria</taxon>
        <taxon>Bacillati</taxon>
        <taxon>Bacillota</taxon>
        <taxon>Clostridia</taxon>
        <taxon>Eubacteriales</taxon>
        <taxon>Oscillospiraceae</taxon>
        <taxon>Merdimmobilis</taxon>
    </lineage>
</organism>
<reference evidence="6" key="2">
    <citation type="journal article" date="2021" name="Sci. Rep.">
        <title>The distribution of antibiotic resistance genes in chicken gut microbiota commensals.</title>
        <authorList>
            <person name="Juricova H."/>
            <person name="Matiasovicova J."/>
            <person name="Kubasova T."/>
            <person name="Cejkova D."/>
            <person name="Rychlik I."/>
        </authorList>
    </citation>
    <scope>NUCLEOTIDE SEQUENCE</scope>
    <source>
        <strain evidence="6">An559</strain>
    </source>
</reference>
<evidence type="ECO:0000256" key="2">
    <source>
        <dbReference type="ARBA" id="ARBA00023110"/>
    </source>
</evidence>
<proteinExistence type="inferred from homology"/>
<feature type="chain" id="PRO_5038154301" description="Peptidyl-prolyl cis-trans isomerase" evidence="4">
    <location>
        <begin position="27"/>
        <end position="245"/>
    </location>
</feature>
<comment type="caution">
    <text evidence="6">The sequence shown here is derived from an EMBL/GenBank/DDBJ whole genome shotgun (WGS) entry which is preliminary data.</text>
</comment>
<dbReference type="PROSITE" id="PS51257">
    <property type="entry name" value="PROKAR_LIPOPROTEIN"/>
    <property type="match status" value="1"/>
</dbReference>
<evidence type="ECO:0000313" key="7">
    <source>
        <dbReference type="Proteomes" id="UP000774750"/>
    </source>
</evidence>
<feature type="domain" description="PPIase cyclophilin-type" evidence="5">
    <location>
        <begin position="53"/>
        <end position="234"/>
    </location>
</feature>
<dbReference type="InterPro" id="IPR002130">
    <property type="entry name" value="Cyclophilin-type_PPIase_dom"/>
</dbReference>
<evidence type="ECO:0000256" key="1">
    <source>
        <dbReference type="ARBA" id="ARBA00002388"/>
    </source>
</evidence>
<keyword evidence="4" id="KW-0732">Signal</keyword>
<sequence length="245" mass="27169">MKKKGKIALCLLAAVFLLTGCMSSNAAPLDESQIHFIQFDEIEEGRETVEITTSVGTIKMVLFPEEAPNTVAHFKKLVNEGFFTNMRIFAEADSHTIISGATDETGGQGKLVTEDEKPIKCETTPNLWHFSGAVSVLGYQENRFSQDYVGDSRFFIIGNVEPTTQMVTDMEEYGYPLKVINAYKEHGGYPQYTGAYTVFGQVYEGLDVVDTLSEMKTTGNYKELSDVVIEKAEMSTYHSAEETSA</sequence>
<dbReference type="Proteomes" id="UP000774750">
    <property type="component" value="Unassembled WGS sequence"/>
</dbReference>
<comment type="similarity">
    <text evidence="4">Belongs to the cyclophilin-type PPIase family.</text>
</comment>
<evidence type="ECO:0000256" key="3">
    <source>
        <dbReference type="ARBA" id="ARBA00023235"/>
    </source>
</evidence>
<name>A0A938X7N3_9FIRM</name>
<keyword evidence="7" id="KW-1185">Reference proteome</keyword>
<dbReference type="EC" id="5.2.1.8" evidence="4"/>
<accession>A0A938X7N3</accession>
<reference evidence="6" key="1">
    <citation type="submission" date="2020-08" db="EMBL/GenBank/DDBJ databases">
        <authorList>
            <person name="Cejkova D."/>
            <person name="Kubasova T."/>
            <person name="Jahodarova E."/>
            <person name="Rychlik I."/>
        </authorList>
    </citation>
    <scope>NUCLEOTIDE SEQUENCE</scope>
    <source>
        <strain evidence="6">An559</strain>
    </source>
</reference>
<dbReference type="PRINTS" id="PR00153">
    <property type="entry name" value="CSAPPISMRASE"/>
</dbReference>
<dbReference type="EMBL" id="JACJKY010000007">
    <property type="protein sequence ID" value="MBM6920706.1"/>
    <property type="molecule type" value="Genomic_DNA"/>
</dbReference>
<keyword evidence="2 4" id="KW-0697">Rotamase</keyword>
<dbReference type="RefSeq" id="WP_204445877.1">
    <property type="nucleotide sequence ID" value="NZ_JACJKY010000007.1"/>
</dbReference>
<dbReference type="Pfam" id="PF00160">
    <property type="entry name" value="Pro_isomerase"/>
    <property type="match status" value="1"/>
</dbReference>
<dbReference type="PANTHER" id="PTHR45625:SF4">
    <property type="entry name" value="PEPTIDYLPROLYL ISOMERASE DOMAIN AND WD REPEAT-CONTAINING PROTEIN 1"/>
    <property type="match status" value="1"/>
</dbReference>
<feature type="signal peptide" evidence="4">
    <location>
        <begin position="1"/>
        <end position="26"/>
    </location>
</feature>
<dbReference type="AlphaFoldDB" id="A0A938X7N3"/>
<comment type="catalytic activity">
    <reaction evidence="4">
        <text>[protein]-peptidylproline (omega=180) = [protein]-peptidylproline (omega=0)</text>
        <dbReference type="Rhea" id="RHEA:16237"/>
        <dbReference type="Rhea" id="RHEA-COMP:10747"/>
        <dbReference type="Rhea" id="RHEA-COMP:10748"/>
        <dbReference type="ChEBI" id="CHEBI:83833"/>
        <dbReference type="ChEBI" id="CHEBI:83834"/>
        <dbReference type="EC" id="5.2.1.8"/>
    </reaction>
</comment>
<dbReference type="InterPro" id="IPR029000">
    <property type="entry name" value="Cyclophilin-like_dom_sf"/>
</dbReference>
<dbReference type="InterPro" id="IPR044666">
    <property type="entry name" value="Cyclophilin_A-like"/>
</dbReference>
<dbReference type="SUPFAM" id="SSF50891">
    <property type="entry name" value="Cyclophilin-like"/>
    <property type="match status" value="1"/>
</dbReference>
<evidence type="ECO:0000259" key="5">
    <source>
        <dbReference type="PROSITE" id="PS50072"/>
    </source>
</evidence>
<keyword evidence="3 4" id="KW-0413">Isomerase</keyword>
<evidence type="ECO:0000313" key="6">
    <source>
        <dbReference type="EMBL" id="MBM6920706.1"/>
    </source>
</evidence>
<protein>
    <recommendedName>
        <fullName evidence="4">Peptidyl-prolyl cis-trans isomerase</fullName>
        <shortName evidence="4">PPIase</shortName>
        <ecNumber evidence="4">5.2.1.8</ecNumber>
    </recommendedName>
</protein>
<dbReference type="Gene3D" id="2.40.100.10">
    <property type="entry name" value="Cyclophilin-like"/>
    <property type="match status" value="1"/>
</dbReference>
<gene>
    <name evidence="6" type="ORF">H6A12_06000</name>
</gene>
<dbReference type="PROSITE" id="PS50072">
    <property type="entry name" value="CSA_PPIASE_2"/>
    <property type="match status" value="1"/>
</dbReference>
<dbReference type="PANTHER" id="PTHR45625">
    <property type="entry name" value="PEPTIDYL-PROLYL CIS-TRANS ISOMERASE-RELATED"/>
    <property type="match status" value="1"/>
</dbReference>
<evidence type="ECO:0000256" key="4">
    <source>
        <dbReference type="RuleBase" id="RU363019"/>
    </source>
</evidence>